<dbReference type="AlphaFoldDB" id="A0AAV7JUN3"/>
<dbReference type="CDD" id="cd05819">
    <property type="entry name" value="NHL"/>
    <property type="match status" value="1"/>
</dbReference>
<accession>A0AAV7JUN3</accession>
<dbReference type="Proteomes" id="UP001165289">
    <property type="component" value="Unassembled WGS sequence"/>
</dbReference>
<comment type="caution">
    <text evidence="3">The sequence shown here is derived from an EMBL/GenBank/DDBJ whole genome shotgun (WGS) entry which is preliminary data.</text>
</comment>
<proteinExistence type="predicted"/>
<dbReference type="GO" id="GO:0043161">
    <property type="term" value="P:proteasome-mediated ubiquitin-dependent protein catabolic process"/>
    <property type="evidence" value="ECO:0007669"/>
    <property type="project" value="TreeGrafter"/>
</dbReference>
<dbReference type="InterPro" id="IPR050952">
    <property type="entry name" value="TRIM-NHL_E3_ligases"/>
</dbReference>
<evidence type="ECO:0000313" key="4">
    <source>
        <dbReference type="Proteomes" id="UP001165289"/>
    </source>
</evidence>
<dbReference type="InterPro" id="IPR011042">
    <property type="entry name" value="6-blade_b-propeller_TolB-like"/>
</dbReference>
<dbReference type="PROSITE" id="PS51125">
    <property type="entry name" value="NHL"/>
    <property type="match status" value="1"/>
</dbReference>
<sequence length="381" mass="44102">MASLFADDFEEVDVFLTDIAYCKEEIIRKLEELERILNERKQVLLGEIAYIKERYEKSRETIKTLEKSRASILQSIIKVDNLLISATTRKDVINPLDNEINHLKIAQEIFTKIKVTFGDEEKTNNPTIHTIPSQIFNFNSLYGISIAFNGRKERQDCSSFERFKGYKIYKRQAFISSLWYICVNNDFVFITDAIMHKLLKFNRDGTFVKQIGNFGSRNNEFKYPYSLDIDSGNLLFVCDNDNNRLSVFNTKLEWQKSLTNPILNYPRDVKVNENIYVLCGDKTIYVFSKLFALVRKIKPISKFVNNPFWFCIDKNGHFLVSDRDGGVIKIFTPEGKLDSILGSKVQENEYAYCHDTQGIAINQDGCIVSVSSDINVSLKYF</sequence>
<evidence type="ECO:0000313" key="3">
    <source>
        <dbReference type="EMBL" id="KAI6652653.1"/>
    </source>
</evidence>
<dbReference type="SUPFAM" id="SSF63825">
    <property type="entry name" value="YWTD domain"/>
    <property type="match status" value="1"/>
</dbReference>
<organism evidence="3 4">
    <name type="scientific">Oopsacas minuta</name>
    <dbReference type="NCBI Taxonomy" id="111878"/>
    <lineage>
        <taxon>Eukaryota</taxon>
        <taxon>Metazoa</taxon>
        <taxon>Porifera</taxon>
        <taxon>Hexactinellida</taxon>
        <taxon>Hexasterophora</taxon>
        <taxon>Lyssacinosida</taxon>
        <taxon>Leucopsacidae</taxon>
        <taxon>Oopsacas</taxon>
    </lineage>
</organism>
<protein>
    <submittedName>
        <fullName evidence="3">E3 ubiquitin-protein ligase TRIM71-like</fullName>
    </submittedName>
</protein>
<dbReference type="GO" id="GO:0000209">
    <property type="term" value="P:protein polyubiquitination"/>
    <property type="evidence" value="ECO:0007669"/>
    <property type="project" value="TreeGrafter"/>
</dbReference>
<feature type="repeat" description="NHL" evidence="2">
    <location>
        <begin position="208"/>
        <end position="251"/>
    </location>
</feature>
<evidence type="ECO:0000256" key="1">
    <source>
        <dbReference type="ARBA" id="ARBA00022737"/>
    </source>
</evidence>
<dbReference type="InterPro" id="IPR001258">
    <property type="entry name" value="NHL_repeat"/>
</dbReference>
<dbReference type="Pfam" id="PF17170">
    <property type="entry name" value="DUF5128"/>
    <property type="match status" value="1"/>
</dbReference>
<name>A0AAV7JUN3_9METZ</name>
<dbReference type="GO" id="GO:0061630">
    <property type="term" value="F:ubiquitin protein ligase activity"/>
    <property type="evidence" value="ECO:0007669"/>
    <property type="project" value="TreeGrafter"/>
</dbReference>
<gene>
    <name evidence="3" type="ORF">LOD99_4437</name>
</gene>
<dbReference type="PANTHER" id="PTHR24104">
    <property type="entry name" value="E3 UBIQUITIN-PROTEIN LIGASE NHLRC1-RELATED"/>
    <property type="match status" value="1"/>
</dbReference>
<dbReference type="EMBL" id="JAKMXF010000298">
    <property type="protein sequence ID" value="KAI6652653.1"/>
    <property type="molecule type" value="Genomic_DNA"/>
</dbReference>
<keyword evidence="1" id="KW-0677">Repeat</keyword>
<evidence type="ECO:0000256" key="2">
    <source>
        <dbReference type="PROSITE-ProRule" id="PRU00504"/>
    </source>
</evidence>
<dbReference type="Gene3D" id="2.120.10.30">
    <property type="entry name" value="TolB, C-terminal domain"/>
    <property type="match status" value="1"/>
</dbReference>
<reference evidence="3 4" key="1">
    <citation type="journal article" date="2023" name="BMC Biol.">
        <title>The compact genome of the sponge Oopsacas minuta (Hexactinellida) is lacking key metazoan core genes.</title>
        <authorList>
            <person name="Santini S."/>
            <person name="Schenkelaars Q."/>
            <person name="Jourda C."/>
            <person name="Duchesne M."/>
            <person name="Belahbib H."/>
            <person name="Rocher C."/>
            <person name="Selva M."/>
            <person name="Riesgo A."/>
            <person name="Vervoort M."/>
            <person name="Leys S.P."/>
            <person name="Kodjabachian L."/>
            <person name="Le Bivic A."/>
            <person name="Borchiellini C."/>
            <person name="Claverie J.M."/>
            <person name="Renard E."/>
        </authorList>
    </citation>
    <scope>NUCLEOTIDE SEQUENCE [LARGE SCALE GENOMIC DNA]</scope>
    <source>
        <strain evidence="3">SPO-2</strain>
    </source>
</reference>
<keyword evidence="4" id="KW-1185">Reference proteome</keyword>
<dbReference type="PANTHER" id="PTHR24104:SF47">
    <property type="entry name" value="E3 UBIQUITIN-PROTEIN LIGASE NHLRC1"/>
    <property type="match status" value="1"/>
</dbReference>